<evidence type="ECO:0000256" key="3">
    <source>
        <dbReference type="ARBA" id="ARBA00022475"/>
    </source>
</evidence>
<name>A0A0C1U5X2_9BACT</name>
<dbReference type="Proteomes" id="UP000031433">
    <property type="component" value="Unassembled WGS sequence"/>
</dbReference>
<dbReference type="NCBIfam" id="NF011430">
    <property type="entry name" value="PRK14861.1"/>
    <property type="match status" value="1"/>
</dbReference>
<reference evidence="10 11" key="1">
    <citation type="submission" date="2015-01" db="EMBL/GenBank/DDBJ databases">
        <title>Genome sequence of the anaerobic bacterium Geobacter soli GSS01, a dissimilatory Fe(III) reducer from soil.</title>
        <authorList>
            <person name="Yang G."/>
            <person name="Zhou S."/>
        </authorList>
    </citation>
    <scope>NUCLEOTIDE SEQUENCE [LARGE SCALE GENOMIC DNA]</scope>
    <source>
        <strain evidence="10 11">GSS01</strain>
    </source>
</reference>
<accession>A0A0C1U5X2</accession>
<dbReference type="Gene3D" id="1.20.5.3310">
    <property type="match status" value="1"/>
</dbReference>
<dbReference type="PANTHER" id="PTHR42982">
    <property type="entry name" value="SEC-INDEPENDENT PROTEIN TRANSLOCASE PROTEIN TATA"/>
    <property type="match status" value="1"/>
</dbReference>
<evidence type="ECO:0000256" key="5">
    <source>
        <dbReference type="ARBA" id="ARBA00022927"/>
    </source>
</evidence>
<dbReference type="PRINTS" id="PR01506">
    <property type="entry name" value="TATBPROTEIN"/>
</dbReference>
<evidence type="ECO:0000313" key="10">
    <source>
        <dbReference type="EMBL" id="KIE43110.1"/>
    </source>
</evidence>
<keyword evidence="11" id="KW-1185">Reference proteome</keyword>
<keyword evidence="2 9" id="KW-0813">Transport</keyword>
<comment type="subcellular location">
    <subcellularLocation>
        <location evidence="1 9">Cell membrane</location>
        <topology evidence="1 9">Single-pass membrane protein</topology>
    </subcellularLocation>
</comment>
<dbReference type="GO" id="GO:0008320">
    <property type="term" value="F:protein transmembrane transporter activity"/>
    <property type="evidence" value="ECO:0007669"/>
    <property type="project" value="UniProtKB-UniRule"/>
</dbReference>
<dbReference type="HAMAP" id="MF_00236">
    <property type="entry name" value="TatA_E"/>
    <property type="match status" value="1"/>
</dbReference>
<comment type="function">
    <text evidence="9">Part of the twin-arginine translocation (Tat) system that transports large folded proteins containing a characteristic twin-arginine motif in their signal peptide across membranes. TatA could form the protein-conducting channel of the Tat system.</text>
</comment>
<evidence type="ECO:0000256" key="1">
    <source>
        <dbReference type="ARBA" id="ARBA00004162"/>
    </source>
</evidence>
<evidence type="ECO:0000256" key="7">
    <source>
        <dbReference type="ARBA" id="ARBA00023010"/>
    </source>
</evidence>
<evidence type="ECO:0000256" key="4">
    <source>
        <dbReference type="ARBA" id="ARBA00022692"/>
    </source>
</evidence>
<organism evidence="10 11">
    <name type="scientific">Geobacter soli</name>
    <dbReference type="NCBI Taxonomy" id="1510391"/>
    <lineage>
        <taxon>Bacteria</taxon>
        <taxon>Pseudomonadati</taxon>
        <taxon>Thermodesulfobacteriota</taxon>
        <taxon>Desulfuromonadia</taxon>
        <taxon>Geobacterales</taxon>
        <taxon>Geobacteraceae</taxon>
        <taxon>Geobacter</taxon>
    </lineage>
</organism>
<keyword evidence="6 9" id="KW-1133">Transmembrane helix</keyword>
<proteinExistence type="inferred from homology"/>
<keyword evidence="4 9" id="KW-0812">Transmembrane</keyword>
<dbReference type="InterPro" id="IPR003369">
    <property type="entry name" value="TatA/B/E"/>
</dbReference>
<comment type="subunit">
    <text evidence="9">Forms a complex with TatC.</text>
</comment>
<dbReference type="InterPro" id="IPR006312">
    <property type="entry name" value="TatA/E"/>
</dbReference>
<sequence length="59" mass="6469">MFGFGMPEMIIILVIALVVFGPAKLPQLGQSLGASIRNFKKASLEEPEKITVKEKDEHA</sequence>
<dbReference type="GO" id="GO:0043953">
    <property type="term" value="P:protein transport by the Tat complex"/>
    <property type="evidence" value="ECO:0007669"/>
    <property type="project" value="UniProtKB-UniRule"/>
</dbReference>
<evidence type="ECO:0000256" key="8">
    <source>
        <dbReference type="ARBA" id="ARBA00023136"/>
    </source>
</evidence>
<keyword evidence="3 9" id="KW-1003">Cell membrane</keyword>
<dbReference type="EMBL" id="JXBL01000001">
    <property type="protein sequence ID" value="KIE43110.1"/>
    <property type="molecule type" value="Genomic_DNA"/>
</dbReference>
<evidence type="ECO:0000256" key="6">
    <source>
        <dbReference type="ARBA" id="ARBA00022989"/>
    </source>
</evidence>
<keyword evidence="8 9" id="KW-0472">Membrane</keyword>
<gene>
    <name evidence="9" type="primary">tatA</name>
    <name evidence="10" type="ORF">SE37_10930</name>
</gene>
<protein>
    <recommendedName>
        <fullName evidence="9">Sec-independent protein translocase protein TatA</fullName>
    </recommendedName>
</protein>
<dbReference type="RefSeq" id="WP_039646282.1">
    <property type="nucleotide sequence ID" value="NZ_JXBL01000001.1"/>
</dbReference>
<dbReference type="NCBIfam" id="TIGR01411">
    <property type="entry name" value="tatAE"/>
    <property type="match status" value="1"/>
</dbReference>
<comment type="similarity">
    <text evidence="9">Belongs to the TatA/E family.</text>
</comment>
<dbReference type="Pfam" id="PF02416">
    <property type="entry name" value="TatA_B_E"/>
    <property type="match status" value="1"/>
</dbReference>
<comment type="caution">
    <text evidence="10">The sequence shown here is derived from an EMBL/GenBank/DDBJ whole genome shotgun (WGS) entry which is preliminary data.</text>
</comment>
<dbReference type="PANTHER" id="PTHR42982:SF1">
    <property type="entry name" value="SEC-INDEPENDENT PROTEIN TRANSLOCASE PROTEIN TATA"/>
    <property type="match status" value="1"/>
</dbReference>
<keyword evidence="5 9" id="KW-0653">Protein transport</keyword>
<evidence type="ECO:0000313" key="11">
    <source>
        <dbReference type="Proteomes" id="UP000031433"/>
    </source>
</evidence>
<evidence type="ECO:0000256" key="9">
    <source>
        <dbReference type="HAMAP-Rule" id="MF_00236"/>
    </source>
</evidence>
<dbReference type="AlphaFoldDB" id="A0A0C1U5X2"/>
<evidence type="ECO:0000256" key="2">
    <source>
        <dbReference type="ARBA" id="ARBA00022448"/>
    </source>
</evidence>
<keyword evidence="7 9" id="KW-0811">Translocation</keyword>
<dbReference type="GO" id="GO:0033281">
    <property type="term" value="C:TAT protein transport complex"/>
    <property type="evidence" value="ECO:0007669"/>
    <property type="project" value="UniProtKB-UniRule"/>
</dbReference>